<evidence type="ECO:0000313" key="2">
    <source>
        <dbReference type="EMBL" id="HGH60401.1"/>
    </source>
</evidence>
<dbReference type="GO" id="GO:0051782">
    <property type="term" value="P:negative regulation of cell division"/>
    <property type="evidence" value="ECO:0007669"/>
    <property type="project" value="TreeGrafter"/>
</dbReference>
<dbReference type="PIRSF" id="PIRSF005647">
    <property type="entry name" value="CooC"/>
    <property type="match status" value="1"/>
</dbReference>
<dbReference type="Gene3D" id="3.40.50.300">
    <property type="entry name" value="P-loop containing nucleotide triphosphate hydrolases"/>
    <property type="match status" value="1"/>
</dbReference>
<dbReference type="SUPFAM" id="SSF52540">
    <property type="entry name" value="P-loop containing nucleoside triphosphate hydrolases"/>
    <property type="match status" value="1"/>
</dbReference>
<dbReference type="InterPro" id="IPR014433">
    <property type="entry name" value="CooC"/>
</dbReference>
<reference evidence="2" key="1">
    <citation type="journal article" date="2020" name="mSystems">
        <title>Genome- and Community-Level Interaction Insights into Carbon Utilization and Element Cycling Functions of Hydrothermarchaeota in Hydrothermal Sediment.</title>
        <authorList>
            <person name="Zhou Z."/>
            <person name="Liu Y."/>
            <person name="Xu W."/>
            <person name="Pan J."/>
            <person name="Luo Z.H."/>
            <person name="Li M."/>
        </authorList>
    </citation>
    <scope>NUCLEOTIDE SEQUENCE [LARGE SCALE GENOMIC DNA]</scope>
    <source>
        <strain evidence="2">SpSt-769</strain>
    </source>
</reference>
<dbReference type="EMBL" id="DTGT01000118">
    <property type="protein sequence ID" value="HGH60401.1"/>
    <property type="molecule type" value="Genomic_DNA"/>
</dbReference>
<dbReference type="GO" id="GO:0009898">
    <property type="term" value="C:cytoplasmic side of plasma membrane"/>
    <property type="evidence" value="ECO:0007669"/>
    <property type="project" value="TreeGrafter"/>
</dbReference>
<comment type="caution">
    <text evidence="2">The sequence shown here is derived from an EMBL/GenBank/DDBJ whole genome shotgun (WGS) entry which is preliminary data.</text>
</comment>
<dbReference type="GO" id="GO:0016887">
    <property type="term" value="F:ATP hydrolysis activity"/>
    <property type="evidence" value="ECO:0007669"/>
    <property type="project" value="TreeGrafter"/>
</dbReference>
<dbReference type="GO" id="GO:0005524">
    <property type="term" value="F:ATP binding"/>
    <property type="evidence" value="ECO:0007669"/>
    <property type="project" value="TreeGrafter"/>
</dbReference>
<dbReference type="Pfam" id="PF01656">
    <property type="entry name" value="CbiA"/>
    <property type="match status" value="1"/>
</dbReference>
<dbReference type="InterPro" id="IPR027417">
    <property type="entry name" value="P-loop_NTPase"/>
</dbReference>
<dbReference type="PANTHER" id="PTHR43384">
    <property type="entry name" value="SEPTUM SITE-DETERMINING PROTEIN MIND HOMOLOG, CHLOROPLASTIC-RELATED"/>
    <property type="match status" value="1"/>
</dbReference>
<name>A0A7C4AQX7_9BACT</name>
<dbReference type="InterPro" id="IPR002586">
    <property type="entry name" value="CobQ/CobB/MinD/ParA_Nub-bd_dom"/>
</dbReference>
<evidence type="ECO:0000259" key="1">
    <source>
        <dbReference type="Pfam" id="PF01656"/>
    </source>
</evidence>
<accession>A0A7C4AQX7</accession>
<gene>
    <name evidence="2" type="ORF">ENV54_03775</name>
</gene>
<feature type="domain" description="CobQ/CobB/MinD/ParA nucleotide binding" evidence="1">
    <location>
        <begin position="11"/>
        <end position="238"/>
    </location>
</feature>
<organism evidence="2">
    <name type="scientific">Desulfomonile tiedjei</name>
    <dbReference type="NCBI Taxonomy" id="2358"/>
    <lineage>
        <taxon>Bacteria</taxon>
        <taxon>Pseudomonadati</taxon>
        <taxon>Thermodesulfobacteriota</taxon>
        <taxon>Desulfomonilia</taxon>
        <taxon>Desulfomonilales</taxon>
        <taxon>Desulfomonilaceae</taxon>
        <taxon>Desulfomonile</taxon>
    </lineage>
</organism>
<dbReference type="GO" id="GO:0005829">
    <property type="term" value="C:cytosol"/>
    <property type="evidence" value="ECO:0007669"/>
    <property type="project" value="TreeGrafter"/>
</dbReference>
<dbReference type="PANTHER" id="PTHR43384:SF7">
    <property type="entry name" value="CARBON-MONOXIDE DEHYDROGENASE ACCESSORY PROTEIN"/>
    <property type="match status" value="1"/>
</dbReference>
<sequence>MRKGASMGTTIAVAGKGGVGKTSITALMIKALIEAGKKPILAIDADSNSNLHEVLGVPQPRSVGCVREEVRKLGDEIPGGMSKDRFMEYQIQASLEETKHFDFLSMGRPEGSGCYCMANNILREIISKLTSNYAFVVVDNEAGMEHLSRRTEEEVDHLFVISDPAPRSLRTIARIAELIDELGGRIHHKHLVLSRVQGDLEELPEGTKKEIERLPYPPEAVIPYDDALVDLDLRGEPLLKISTDAPSFIAVDALMRSVKILP</sequence>
<dbReference type="AlphaFoldDB" id="A0A7C4AQX7"/>
<protein>
    <submittedName>
        <fullName evidence="2">Carbon monoxide dehydrogenase</fullName>
    </submittedName>
</protein>
<dbReference type="InterPro" id="IPR050625">
    <property type="entry name" value="ParA/MinD_ATPase"/>
</dbReference>
<proteinExistence type="predicted"/>